<dbReference type="EMBL" id="BGOW01000050">
    <property type="protein sequence ID" value="GCB02349.1"/>
    <property type="molecule type" value="Genomic_DNA"/>
</dbReference>
<comment type="caution">
    <text evidence="3">The sequence shown here is derived from an EMBL/GenBank/DDBJ whole genome shotgun (WGS) entry which is preliminary data.</text>
</comment>
<reference evidence="3 4" key="1">
    <citation type="journal article" date="2019" name="Front. Microbiol.">
        <title>Genomes of Neutrophilic Sulfur-Oxidizing Chemolithoautotrophs Representing 9 Proteobacterial Species From 8 Genera.</title>
        <authorList>
            <person name="Watanabe T."/>
            <person name="Kojima H."/>
            <person name="Umezawa K."/>
            <person name="Hori C."/>
            <person name="Takasuka T.E."/>
            <person name="Kato Y."/>
            <person name="Fukui M."/>
        </authorList>
    </citation>
    <scope>NUCLEOTIDE SEQUENCE [LARGE SCALE GENOMIC DNA]</scope>
    <source>
        <strain evidence="3 4">TTN</strain>
    </source>
</reference>
<evidence type="ECO:0000259" key="1">
    <source>
        <dbReference type="Pfam" id="PF00534"/>
    </source>
</evidence>
<dbReference type="InterPro" id="IPR001296">
    <property type="entry name" value="Glyco_trans_1"/>
</dbReference>
<gene>
    <name evidence="3" type="ORF">SFMTTN_3466</name>
</gene>
<accession>A0A401K065</accession>
<name>A0A401K065_9PROT</name>
<dbReference type="Pfam" id="PF00534">
    <property type="entry name" value="Glycos_transf_1"/>
    <property type="match status" value="1"/>
</dbReference>
<protein>
    <submittedName>
        <fullName evidence="3">Glycosyl transferase</fullName>
    </submittedName>
</protein>
<dbReference type="PANTHER" id="PTHR45947">
    <property type="entry name" value="SULFOQUINOVOSYL TRANSFERASE SQD2"/>
    <property type="match status" value="1"/>
</dbReference>
<proteinExistence type="predicted"/>
<feature type="domain" description="Glycosyltransferase subfamily 4-like N-terminal" evidence="2">
    <location>
        <begin position="31"/>
        <end position="201"/>
    </location>
</feature>
<evidence type="ECO:0000259" key="2">
    <source>
        <dbReference type="Pfam" id="PF13439"/>
    </source>
</evidence>
<dbReference type="AlphaFoldDB" id="A0A401K065"/>
<evidence type="ECO:0000313" key="3">
    <source>
        <dbReference type="EMBL" id="GCB02349.1"/>
    </source>
</evidence>
<organism evidence="3 4">
    <name type="scientific">Sulfuriferula multivorans</name>
    <dbReference type="NCBI Taxonomy" id="1559896"/>
    <lineage>
        <taxon>Bacteria</taxon>
        <taxon>Pseudomonadati</taxon>
        <taxon>Pseudomonadota</taxon>
        <taxon>Betaproteobacteria</taxon>
        <taxon>Nitrosomonadales</taxon>
        <taxon>Sulfuricellaceae</taxon>
        <taxon>Sulfuriferula</taxon>
    </lineage>
</organism>
<feature type="domain" description="Glycosyl transferase family 1" evidence="1">
    <location>
        <begin position="210"/>
        <end position="376"/>
    </location>
</feature>
<dbReference type="SUPFAM" id="SSF53756">
    <property type="entry name" value="UDP-Glycosyltransferase/glycogen phosphorylase"/>
    <property type="match status" value="1"/>
</dbReference>
<keyword evidence="3" id="KW-0808">Transferase</keyword>
<dbReference type="PANTHER" id="PTHR45947:SF3">
    <property type="entry name" value="SULFOQUINOVOSYL TRANSFERASE SQD2"/>
    <property type="match status" value="1"/>
</dbReference>
<dbReference type="Pfam" id="PF13439">
    <property type="entry name" value="Glyco_transf_4"/>
    <property type="match status" value="1"/>
</dbReference>
<dbReference type="InterPro" id="IPR050194">
    <property type="entry name" value="Glycosyltransferase_grp1"/>
</dbReference>
<keyword evidence="4" id="KW-1185">Reference proteome</keyword>
<dbReference type="Proteomes" id="UP000286806">
    <property type="component" value="Unassembled WGS sequence"/>
</dbReference>
<evidence type="ECO:0000313" key="4">
    <source>
        <dbReference type="Proteomes" id="UP000286806"/>
    </source>
</evidence>
<dbReference type="GO" id="GO:0016757">
    <property type="term" value="F:glycosyltransferase activity"/>
    <property type="evidence" value="ECO:0007669"/>
    <property type="project" value="InterPro"/>
</dbReference>
<sequence length="403" mass="44762">MQVNAAFPPIALRWSGDVNILMVSDVYFPRVNGVSTSIMTLRRELQALGHEVTLVAPAYDMHETAQADILRIPGRRVLLDPEDRMMSRRALRQLPEALAGQHFDLVHIHTPFFAHYTGLRLARAFNIPCVETYHTFFEEYLYHYVPFLPKAVMRYLARFFSRKQCSQVDGLVLPSIAMDEALARYGVRAFSKIIPTGIDLADFSACDGAAFRKQHGIAPERPVVVYVGRVAFEKNIGFLLSVMAELRHSLPDALLVIAGEGPAEPRLKREVAALGLAHNVLFVGYLERGTELPACYCAGDAFVFASRTETQGLVLLEAMALGVPVVSTAVMGTRDILAAGRGCRVAEDEPRAFAATLREVLTDKALRARLSSEAKQHAQDLSAPQMARQILDFYREVLARHTK</sequence>
<dbReference type="InterPro" id="IPR028098">
    <property type="entry name" value="Glyco_trans_4-like_N"/>
</dbReference>
<dbReference type="Gene3D" id="3.40.50.2000">
    <property type="entry name" value="Glycogen Phosphorylase B"/>
    <property type="match status" value="2"/>
</dbReference>